<comment type="subcellular location">
    <subcellularLocation>
        <location evidence="1 7">Cytoplasm</location>
    </subcellularLocation>
</comment>
<comment type="similarity">
    <text evidence="2 7">Belongs to the methyltransferase superfamily. L-isoaspartyl/D-aspartyl protein methyltransferase family.</text>
</comment>
<dbReference type="GO" id="GO:0004719">
    <property type="term" value="F:protein-L-isoaspartate (D-aspartate) O-methyltransferase activity"/>
    <property type="evidence" value="ECO:0007669"/>
    <property type="project" value="UniProtKB-UniRule"/>
</dbReference>
<name>A0AB94ID24_9GAMM</name>
<dbReference type="InterPro" id="IPR029063">
    <property type="entry name" value="SAM-dependent_MTases_sf"/>
</dbReference>
<dbReference type="EMBL" id="AWGA01000044">
    <property type="protein sequence ID" value="TEA27324.1"/>
    <property type="molecule type" value="Genomic_DNA"/>
</dbReference>
<dbReference type="RefSeq" id="WP_024495915.1">
    <property type="nucleotide sequence ID" value="NZ_AWGA01000044.1"/>
</dbReference>
<dbReference type="PANTHER" id="PTHR11579:SF0">
    <property type="entry name" value="PROTEIN-L-ISOASPARTATE(D-ASPARTATE) O-METHYLTRANSFERASE"/>
    <property type="match status" value="1"/>
</dbReference>
<evidence type="ECO:0000313" key="9">
    <source>
        <dbReference type="Proteomes" id="UP000506160"/>
    </source>
</evidence>
<keyword evidence="4 7" id="KW-0489">Methyltransferase</keyword>
<comment type="caution">
    <text evidence="8">The sequence shown here is derived from an EMBL/GenBank/DDBJ whole genome shotgun (WGS) entry which is preliminary data.</text>
</comment>
<keyword evidence="9" id="KW-1185">Reference proteome</keyword>
<evidence type="ECO:0000256" key="7">
    <source>
        <dbReference type="HAMAP-Rule" id="MF_00090"/>
    </source>
</evidence>
<keyword evidence="6 7" id="KW-0949">S-adenosyl-L-methionine</keyword>
<dbReference type="NCBIfam" id="TIGR00080">
    <property type="entry name" value="pimt"/>
    <property type="match status" value="1"/>
</dbReference>
<reference evidence="8 9" key="1">
    <citation type="journal article" date="2014" name="Appl. Environ. Microbiol.">
        <title>Genomic features of a bumble bee symbiont reflect its host environment.</title>
        <authorList>
            <person name="Martinson V.G."/>
            <person name="Magoc T."/>
            <person name="Koch H."/>
            <person name="Salzberg S.L."/>
            <person name="Moran N.A."/>
        </authorList>
    </citation>
    <scope>NUCLEOTIDE SEQUENCE [LARGE SCALE GENOMIC DNA]</scope>
    <source>
        <strain evidence="8 9">Bimp</strain>
    </source>
</reference>
<sequence>MYNKKMQLLLTQLRQLGIKDEAVLQAIASVPRQHFVDEALSHQAYDNCSLPIGAGQTISQPYIVAKMTALLKLKPTSKVLEIGTGSGYQTAVLANMVDHVCSVERIKSLQWHTKRRLKILDIHNVSTRHGDGWLGWPERAPYDGIIVTAAAEHIPEALIYQLAEGGRLVIPVGDTQQTLQVVIRQLNGFEKHIIEPVKFVPLIKGELV</sequence>
<dbReference type="Pfam" id="PF01135">
    <property type="entry name" value="PCMT"/>
    <property type="match status" value="1"/>
</dbReference>
<keyword evidence="3 7" id="KW-0963">Cytoplasm</keyword>
<protein>
    <recommendedName>
        <fullName evidence="7">Protein-L-isoaspartate O-methyltransferase</fullName>
        <ecNumber evidence="7">2.1.1.77</ecNumber>
    </recommendedName>
    <alternativeName>
        <fullName evidence="7">L-isoaspartyl protein carboxyl methyltransferase</fullName>
    </alternativeName>
    <alternativeName>
        <fullName evidence="7">Protein L-isoaspartyl methyltransferase</fullName>
    </alternativeName>
    <alternativeName>
        <fullName evidence="7">Protein-beta-aspartate methyltransferase</fullName>
        <shortName evidence="7">PIMT</shortName>
    </alternativeName>
</protein>
<evidence type="ECO:0000256" key="6">
    <source>
        <dbReference type="ARBA" id="ARBA00022691"/>
    </source>
</evidence>
<evidence type="ECO:0000256" key="2">
    <source>
        <dbReference type="ARBA" id="ARBA00005369"/>
    </source>
</evidence>
<dbReference type="AlphaFoldDB" id="A0AB94ID24"/>
<keyword evidence="5 7" id="KW-0808">Transferase</keyword>
<dbReference type="PROSITE" id="PS01279">
    <property type="entry name" value="PCMT"/>
    <property type="match status" value="1"/>
</dbReference>
<dbReference type="InterPro" id="IPR000682">
    <property type="entry name" value="PCMT"/>
</dbReference>
<feature type="active site" evidence="7">
    <location>
        <position position="59"/>
    </location>
</feature>
<dbReference type="CDD" id="cd02440">
    <property type="entry name" value="AdoMet_MTases"/>
    <property type="match status" value="1"/>
</dbReference>
<evidence type="ECO:0000256" key="3">
    <source>
        <dbReference type="ARBA" id="ARBA00022490"/>
    </source>
</evidence>
<evidence type="ECO:0000256" key="5">
    <source>
        <dbReference type="ARBA" id="ARBA00022679"/>
    </source>
</evidence>
<dbReference type="EC" id="2.1.1.77" evidence="7"/>
<dbReference type="Gene3D" id="3.40.50.150">
    <property type="entry name" value="Vaccinia Virus protein VP39"/>
    <property type="match status" value="1"/>
</dbReference>
<dbReference type="Proteomes" id="UP000506160">
    <property type="component" value="Unassembled WGS sequence"/>
</dbReference>
<dbReference type="GO" id="GO:0030091">
    <property type="term" value="P:protein repair"/>
    <property type="evidence" value="ECO:0007669"/>
    <property type="project" value="UniProtKB-UniRule"/>
</dbReference>
<evidence type="ECO:0000313" key="8">
    <source>
        <dbReference type="EMBL" id="TEA27324.1"/>
    </source>
</evidence>
<comment type="catalytic activity">
    <reaction evidence="7">
        <text>[protein]-L-isoaspartate + S-adenosyl-L-methionine = [protein]-L-isoaspartate alpha-methyl ester + S-adenosyl-L-homocysteine</text>
        <dbReference type="Rhea" id="RHEA:12705"/>
        <dbReference type="Rhea" id="RHEA-COMP:12143"/>
        <dbReference type="Rhea" id="RHEA-COMP:12144"/>
        <dbReference type="ChEBI" id="CHEBI:57856"/>
        <dbReference type="ChEBI" id="CHEBI:59789"/>
        <dbReference type="ChEBI" id="CHEBI:90596"/>
        <dbReference type="ChEBI" id="CHEBI:90598"/>
        <dbReference type="EC" id="2.1.1.77"/>
    </reaction>
</comment>
<comment type="function">
    <text evidence="7">Catalyzes the methyl esterification of L-isoaspartyl residues in peptides and proteins that result from spontaneous decomposition of normal L-aspartyl and L-asparaginyl residues. It plays a role in the repair and/or degradation of damaged proteins.</text>
</comment>
<organism evidence="8 9">
    <name type="scientific">Candidatus Schmidhempelia bombi str. Bimp</name>
    <dbReference type="NCBI Taxonomy" id="1387197"/>
    <lineage>
        <taxon>Bacteria</taxon>
        <taxon>Pseudomonadati</taxon>
        <taxon>Pseudomonadota</taxon>
        <taxon>Gammaproteobacteria</taxon>
        <taxon>Orbales</taxon>
        <taxon>Orbaceae</taxon>
        <taxon>Candidatus Schmidhempelia</taxon>
    </lineage>
</organism>
<dbReference type="FunFam" id="3.40.50.150:FF:000010">
    <property type="entry name" value="Protein-L-isoaspartate O-methyltransferase"/>
    <property type="match status" value="1"/>
</dbReference>
<dbReference type="GO" id="GO:0005737">
    <property type="term" value="C:cytoplasm"/>
    <property type="evidence" value="ECO:0007669"/>
    <property type="project" value="UniProtKB-SubCell"/>
</dbReference>
<evidence type="ECO:0000256" key="1">
    <source>
        <dbReference type="ARBA" id="ARBA00004496"/>
    </source>
</evidence>
<dbReference type="PANTHER" id="PTHR11579">
    <property type="entry name" value="PROTEIN-L-ISOASPARTATE O-METHYLTRANSFERASE"/>
    <property type="match status" value="1"/>
</dbReference>
<proteinExistence type="inferred from homology"/>
<accession>A0AB94ID24</accession>
<dbReference type="GO" id="GO:0032259">
    <property type="term" value="P:methylation"/>
    <property type="evidence" value="ECO:0007669"/>
    <property type="project" value="UniProtKB-KW"/>
</dbReference>
<dbReference type="HAMAP" id="MF_00090">
    <property type="entry name" value="PIMT"/>
    <property type="match status" value="1"/>
</dbReference>
<gene>
    <name evidence="7" type="primary">pcm</name>
    <name evidence="8" type="ORF">O970_04255</name>
</gene>
<evidence type="ECO:0000256" key="4">
    <source>
        <dbReference type="ARBA" id="ARBA00022603"/>
    </source>
</evidence>
<dbReference type="NCBIfam" id="NF001453">
    <property type="entry name" value="PRK00312.1"/>
    <property type="match status" value="1"/>
</dbReference>
<dbReference type="SUPFAM" id="SSF53335">
    <property type="entry name" value="S-adenosyl-L-methionine-dependent methyltransferases"/>
    <property type="match status" value="1"/>
</dbReference>